<accession>A0ABW1AGS3</accession>
<feature type="transmembrane region" description="Helical" evidence="2">
    <location>
        <begin position="1414"/>
        <end position="1431"/>
    </location>
</feature>
<evidence type="ECO:0000313" key="3">
    <source>
        <dbReference type="EMBL" id="MFC5753771.1"/>
    </source>
</evidence>
<feature type="transmembrane region" description="Helical" evidence="2">
    <location>
        <begin position="586"/>
        <end position="606"/>
    </location>
</feature>
<feature type="transmembrane region" description="Helical" evidence="2">
    <location>
        <begin position="998"/>
        <end position="1017"/>
    </location>
</feature>
<feature type="transmembrane region" description="Helical" evidence="2">
    <location>
        <begin position="636"/>
        <end position="657"/>
    </location>
</feature>
<dbReference type="NCBIfam" id="NF047321">
    <property type="entry name" value="SCO7613_CTERM"/>
    <property type="match status" value="1"/>
</dbReference>
<feature type="transmembrane region" description="Helical" evidence="2">
    <location>
        <begin position="733"/>
        <end position="754"/>
    </location>
</feature>
<feature type="transmembrane region" description="Helical" evidence="2">
    <location>
        <begin position="923"/>
        <end position="941"/>
    </location>
</feature>
<feature type="compositionally biased region" description="Low complexity" evidence="1">
    <location>
        <begin position="112"/>
        <end position="136"/>
    </location>
</feature>
<feature type="transmembrane region" description="Helical" evidence="2">
    <location>
        <begin position="612"/>
        <end position="629"/>
    </location>
</feature>
<comment type="caution">
    <text evidence="3">The sequence shown here is derived from an EMBL/GenBank/DDBJ whole genome shotgun (WGS) entry which is preliminary data.</text>
</comment>
<feature type="transmembrane region" description="Helical" evidence="2">
    <location>
        <begin position="874"/>
        <end position="891"/>
    </location>
</feature>
<keyword evidence="4" id="KW-1185">Reference proteome</keyword>
<feature type="transmembrane region" description="Helical" evidence="2">
    <location>
        <begin position="503"/>
        <end position="522"/>
    </location>
</feature>
<feature type="transmembrane region" description="Helical" evidence="2">
    <location>
        <begin position="1460"/>
        <end position="1478"/>
    </location>
</feature>
<sequence length="1526" mass="154103">MDRRNCPGCWNVIGDRGPACRTCGLPLAGAPTEELWRVQAEIIEIDAAVRGLAARRVELDEHRIRLLTLLRQQQHAPPVPATAETAAAGVPAGSLQETAATEPRAEPRAEAGARGTAAVQGDPPAPVGAAEPGARGHAVGRAEAPRGPRRDLSRYAVQNLLLLLGGLMLGIAAVVFTVVSWGHLSIRAAILATITVGTLSFPWLLVRRRLHSTAETVAYIGLVFLPLTGVAVANAVAGRSTAPEELDLPGSDDTGFWAAAVGSAVLALLWAGYARIAPLRLPAPTALALAQVPLPLGAVALGPTPTGLALALVLTAAFDVLVWTRASRTPERAVAAVAGLGTGAAGTATALAESFQVASLDEALRASGVLVLAALVTAACGWFLKDEVWRGVASGLSGVCAVAACATPAKEVLPGEWSVAAYAMSACLVLVGSAWTPQRLRLGAGAAGVAALALTVVWVMPEVLVTAVAPLSGNVDAAIWNTEGPRAALGTGLDQMAETGTPASPLVLVAASIVALILPKHLLDIVADAVPRAVLRVVTRGVALVLAASAVLVLPAATGMPYAASVAVVLALTVVLLAIASLSRDVAFASVATALGVHSAALAFMWPAGDDSLWPVAAVVVAVAFLALAGPARTTVAQVAMGAGTVLGGGALLIALWNTSSWSLQLLPFALLGVRLIALAVALPTGDPPRALARAVVDSRRTVRTVLLGAGFAVVRVVPPGAALRANRPAQAVALDIASAVLSLVAVGIGVAWLPSEGIGSTWAGVLGLTLAVTALLGAATAWSLRRVGLPSSGAIGESYLFALLAPLPLSDAFFPALFGPYGWLAKTWTGTTESARGALTPEAAWTVRPMLMPILVLAAIAAVCAAGVHRGRWAALGVAQVAVPVALAPVPLAADLPYWAALAFLVALTAALALWAAMNRTAAGGAALWTATLAVSWSLADQTATLAVLAALALAGVVCALRGGNSPVASAASAVTTLAVGAEGAAAALAGDLPARYAAFVVLATAALAVRAGALIGEHRPRLAHALNAGALALWGGALGMTGGHVHQVTLVLGLGGLTAVMAAARLHGQARLAVLIFAWVISGLALLLHLPRLFLSLLAPYAWVGRAWSEDLGSFRESPLLNDLGVSVPPAAAAAAGLAAVTAIASARLLDGPRGAYRAAVLGVPPAVLVLPWTADLPHGAGLAMVCALVAALAVRTALSRTMDWFAGGMALWLTTLAVAWSLPMTAPTLAVAGGVAALATGCAVAARHEAMRCASSATAVLAAAGLVATGVLAGGFRVELAGLAVLAAVAAPSAFGAWEIGHRHRTAGAAVEFAGYAVAAVGVGLACASVPYACLALTLAGALALGVATRADRRLPGLGAGAVLLHLALWLLLGDTAVTAPEAYTTSVSLLLLLGGRWLRRRDDTLSSWTAYGPALALTLLPSLVAAWNEDGLIRPLLLGLTAFAVTLAGAWTRLQALLLLGGAVLVVNAAHELFPALADLVGNGPRWLPIALTGAALLFTGATYEHRLRDIRRVRRSIAGMR</sequence>
<dbReference type="InterPro" id="IPR058062">
    <property type="entry name" value="SCO7613_C"/>
</dbReference>
<evidence type="ECO:0000256" key="1">
    <source>
        <dbReference type="SAM" id="MobiDB-lite"/>
    </source>
</evidence>
<keyword evidence="2" id="KW-0812">Transmembrane</keyword>
<feature type="transmembrane region" description="Helical" evidence="2">
    <location>
        <begin position="307"/>
        <end position="326"/>
    </location>
</feature>
<feature type="transmembrane region" description="Helical" evidence="2">
    <location>
        <begin position="897"/>
        <end position="916"/>
    </location>
</feature>
<feature type="region of interest" description="Disordered" evidence="1">
    <location>
        <begin position="73"/>
        <end position="146"/>
    </location>
</feature>
<evidence type="ECO:0000256" key="2">
    <source>
        <dbReference type="SAM" id="Phobius"/>
    </source>
</evidence>
<feature type="transmembrane region" description="Helical" evidence="2">
    <location>
        <begin position="1126"/>
        <end position="1146"/>
    </location>
</feature>
<feature type="transmembrane region" description="Helical" evidence="2">
    <location>
        <begin position="364"/>
        <end position="384"/>
    </location>
</feature>
<dbReference type="RefSeq" id="WP_378291147.1">
    <property type="nucleotide sequence ID" value="NZ_JBHSON010000123.1"/>
</dbReference>
<feature type="transmembrane region" description="Helical" evidence="2">
    <location>
        <begin position="1358"/>
        <end position="1376"/>
    </location>
</feature>
<feature type="transmembrane region" description="Helical" evidence="2">
    <location>
        <begin position="972"/>
        <end position="992"/>
    </location>
</feature>
<feature type="transmembrane region" description="Helical" evidence="2">
    <location>
        <begin position="159"/>
        <end position="179"/>
    </location>
</feature>
<feature type="transmembrane region" description="Helical" evidence="2">
    <location>
        <begin position="663"/>
        <end position="684"/>
    </location>
</feature>
<dbReference type="Proteomes" id="UP001596074">
    <property type="component" value="Unassembled WGS sequence"/>
</dbReference>
<feature type="transmembrane region" description="Helical" evidence="2">
    <location>
        <begin position="1437"/>
        <end position="1455"/>
    </location>
</feature>
<feature type="transmembrane region" description="Helical" evidence="2">
    <location>
        <begin position="1208"/>
        <end position="1225"/>
    </location>
</feature>
<feature type="transmembrane region" description="Helical" evidence="2">
    <location>
        <begin position="1333"/>
        <end position="1351"/>
    </location>
</feature>
<feature type="transmembrane region" description="Helical" evidence="2">
    <location>
        <begin position="217"/>
        <end position="236"/>
    </location>
</feature>
<feature type="transmembrane region" description="Helical" evidence="2">
    <location>
        <begin position="442"/>
        <end position="460"/>
    </location>
</feature>
<keyword evidence="2" id="KW-1133">Transmembrane helix</keyword>
<feature type="transmembrane region" description="Helical" evidence="2">
    <location>
        <begin position="1283"/>
        <end position="1303"/>
    </location>
</feature>
<feature type="transmembrane region" description="Helical" evidence="2">
    <location>
        <begin position="1078"/>
        <end position="1106"/>
    </location>
</feature>
<organism evidence="3 4">
    <name type="scientific">Actinomadura rugatobispora</name>
    <dbReference type="NCBI Taxonomy" id="1994"/>
    <lineage>
        <taxon>Bacteria</taxon>
        <taxon>Bacillati</taxon>
        <taxon>Actinomycetota</taxon>
        <taxon>Actinomycetes</taxon>
        <taxon>Streptosporangiales</taxon>
        <taxon>Thermomonosporaceae</taxon>
        <taxon>Actinomadura</taxon>
    </lineage>
</organism>
<dbReference type="EMBL" id="JBHSON010000123">
    <property type="protein sequence ID" value="MFC5753771.1"/>
    <property type="molecule type" value="Genomic_DNA"/>
</dbReference>
<feature type="transmembrane region" description="Helical" evidence="2">
    <location>
        <begin position="1158"/>
        <end position="1177"/>
    </location>
</feature>
<reference evidence="4" key="1">
    <citation type="journal article" date="2019" name="Int. J. Syst. Evol. Microbiol.">
        <title>The Global Catalogue of Microorganisms (GCM) 10K type strain sequencing project: providing services to taxonomists for standard genome sequencing and annotation.</title>
        <authorList>
            <consortium name="The Broad Institute Genomics Platform"/>
            <consortium name="The Broad Institute Genome Sequencing Center for Infectious Disease"/>
            <person name="Wu L."/>
            <person name="Ma J."/>
        </authorList>
    </citation>
    <scope>NUCLEOTIDE SEQUENCE [LARGE SCALE GENOMIC DNA]</scope>
    <source>
        <strain evidence="4">KCTC 42087</strain>
    </source>
</reference>
<feature type="transmembrane region" description="Helical" evidence="2">
    <location>
        <begin position="1024"/>
        <end position="1041"/>
    </location>
</feature>
<keyword evidence="2" id="KW-0472">Membrane</keyword>
<protein>
    <submittedName>
        <fullName evidence="3">SCO7613 C-terminal domain-containing membrane protein</fullName>
    </submittedName>
</protein>
<name>A0ABW1AGS3_9ACTN</name>
<gene>
    <name evidence="3" type="ORF">ACFPZN_49830</name>
</gene>
<feature type="transmembrane region" description="Helical" evidence="2">
    <location>
        <begin position="256"/>
        <end position="274"/>
    </location>
</feature>
<feature type="transmembrane region" description="Helical" evidence="2">
    <location>
        <begin position="560"/>
        <end position="579"/>
    </location>
</feature>
<feature type="transmembrane region" description="Helical" evidence="2">
    <location>
        <begin position="1231"/>
        <end position="1249"/>
    </location>
</feature>
<feature type="transmembrane region" description="Helical" evidence="2">
    <location>
        <begin position="844"/>
        <end position="867"/>
    </location>
</feature>
<feature type="transmembrane region" description="Helical" evidence="2">
    <location>
        <begin position="947"/>
        <end position="965"/>
    </location>
</feature>
<feature type="transmembrane region" description="Helical" evidence="2">
    <location>
        <begin position="185"/>
        <end position="205"/>
    </location>
</feature>
<feature type="transmembrane region" description="Helical" evidence="2">
    <location>
        <begin position="1183"/>
        <end position="1201"/>
    </location>
</feature>
<feature type="transmembrane region" description="Helical" evidence="2">
    <location>
        <begin position="534"/>
        <end position="554"/>
    </location>
</feature>
<feature type="transmembrane region" description="Helical" evidence="2">
    <location>
        <begin position="1256"/>
        <end position="1277"/>
    </location>
</feature>
<feature type="transmembrane region" description="Helical" evidence="2">
    <location>
        <begin position="333"/>
        <end position="352"/>
    </location>
</feature>
<proteinExistence type="predicted"/>
<feature type="transmembrane region" description="Helical" evidence="2">
    <location>
        <begin position="415"/>
        <end position="435"/>
    </location>
</feature>
<feature type="transmembrane region" description="Helical" evidence="2">
    <location>
        <begin position="1490"/>
        <end position="1508"/>
    </location>
</feature>
<feature type="transmembrane region" description="Helical" evidence="2">
    <location>
        <begin position="1047"/>
        <end position="1066"/>
    </location>
</feature>
<feature type="transmembrane region" description="Helical" evidence="2">
    <location>
        <begin position="760"/>
        <end position="779"/>
    </location>
</feature>
<feature type="compositionally biased region" description="Low complexity" evidence="1">
    <location>
        <begin position="73"/>
        <end position="102"/>
    </location>
</feature>
<evidence type="ECO:0000313" key="4">
    <source>
        <dbReference type="Proteomes" id="UP001596074"/>
    </source>
</evidence>